<keyword evidence="1" id="KW-0812">Transmembrane</keyword>
<dbReference type="AlphaFoldDB" id="A0A9Q4KMD7"/>
<feature type="transmembrane region" description="Helical" evidence="1">
    <location>
        <begin position="88"/>
        <end position="116"/>
    </location>
</feature>
<gene>
    <name evidence="2" type="ORF">O6B32_01835</name>
</gene>
<feature type="transmembrane region" description="Helical" evidence="1">
    <location>
        <begin position="54"/>
        <end position="76"/>
    </location>
</feature>
<evidence type="ECO:0000256" key="1">
    <source>
        <dbReference type="SAM" id="Phobius"/>
    </source>
</evidence>
<accession>A0A9Q4KMD7</accession>
<evidence type="ECO:0000313" key="3">
    <source>
        <dbReference type="Proteomes" id="UP001075225"/>
    </source>
</evidence>
<dbReference type="PIRSF" id="PIRSF015875">
    <property type="entry name" value="UCP015875"/>
    <property type="match status" value="1"/>
</dbReference>
<sequence>MMGVYEYARIVHLFCAIIFVGYLFFDVVVFKMALKKVDNQTGEKMKKAITSSGVKIMPFCVLLLLLTGGLMMTRWVGSNAGGYFNSNLQIFFMIKVLLAFVIFIAVATNLSCKFIFKRPSPLGDIHPLALILSAFIVFLAVYFQYAG</sequence>
<keyword evidence="1" id="KW-0472">Membrane</keyword>
<feature type="transmembrane region" description="Helical" evidence="1">
    <location>
        <begin position="12"/>
        <end position="34"/>
    </location>
</feature>
<evidence type="ECO:0000313" key="2">
    <source>
        <dbReference type="EMBL" id="MCZ6159223.1"/>
    </source>
</evidence>
<keyword evidence="1" id="KW-1133">Transmembrane helix</keyword>
<dbReference type="EMBL" id="JAPXGO010000001">
    <property type="protein sequence ID" value="MCZ6159223.1"/>
    <property type="molecule type" value="Genomic_DNA"/>
</dbReference>
<organism evidence="2 3">
    <name type="scientific">Campylobacter ureolyticus</name>
    <dbReference type="NCBI Taxonomy" id="827"/>
    <lineage>
        <taxon>Bacteria</taxon>
        <taxon>Pseudomonadati</taxon>
        <taxon>Campylobacterota</taxon>
        <taxon>Epsilonproteobacteria</taxon>
        <taxon>Campylobacterales</taxon>
        <taxon>Campylobacteraceae</taxon>
        <taxon>Campylobacter</taxon>
    </lineage>
</organism>
<protein>
    <submittedName>
        <fullName evidence="2">Copper resistance protein CopD</fullName>
    </submittedName>
</protein>
<dbReference type="RefSeq" id="WP_269484307.1">
    <property type="nucleotide sequence ID" value="NZ_CACRSK010000001.1"/>
</dbReference>
<dbReference type="Proteomes" id="UP001075225">
    <property type="component" value="Unassembled WGS sequence"/>
</dbReference>
<reference evidence="2" key="1">
    <citation type="submission" date="2022-12" db="EMBL/GenBank/DDBJ databases">
        <title>Species Delineation and Comparative Genomics within the Campylobacter ureolyticus Complex.</title>
        <authorList>
            <person name="Maki J."/>
            <person name="Howard M."/>
            <person name="Connelly S."/>
            <person name="Hardy D.J."/>
            <person name="Cameron A."/>
        </authorList>
    </citation>
    <scope>NUCLEOTIDE SEQUENCE</scope>
    <source>
        <strain evidence="2">URMC_787</strain>
    </source>
</reference>
<proteinExistence type="predicted"/>
<comment type="caution">
    <text evidence="2">The sequence shown here is derived from an EMBL/GenBank/DDBJ whole genome shotgun (WGS) entry which is preliminary data.</text>
</comment>
<name>A0A9Q4KMD7_9BACT</name>
<dbReference type="InterPro" id="IPR007418">
    <property type="entry name" value="DUF474"/>
</dbReference>
<feature type="transmembrane region" description="Helical" evidence="1">
    <location>
        <begin position="128"/>
        <end position="145"/>
    </location>
</feature>